<keyword evidence="6" id="KW-1185">Reference proteome</keyword>
<evidence type="ECO:0000256" key="2">
    <source>
        <dbReference type="ARBA" id="ARBA00023002"/>
    </source>
</evidence>
<dbReference type="InterPro" id="IPR002347">
    <property type="entry name" value="SDR_fam"/>
</dbReference>
<name>A0ABQ8JFZ2_DERPT</name>
<dbReference type="PRINTS" id="PR00080">
    <property type="entry name" value="SDRFAMILY"/>
</dbReference>
<evidence type="ECO:0000256" key="4">
    <source>
        <dbReference type="SAM" id="Phobius"/>
    </source>
</evidence>
<dbReference type="PRINTS" id="PR00081">
    <property type="entry name" value="GDHRDH"/>
</dbReference>
<proteinExistence type="inferred from homology"/>
<evidence type="ECO:0000313" key="6">
    <source>
        <dbReference type="Proteomes" id="UP000887458"/>
    </source>
</evidence>
<dbReference type="Gene3D" id="3.40.50.720">
    <property type="entry name" value="NAD(P)-binding Rossmann-like Domain"/>
    <property type="match status" value="1"/>
</dbReference>
<reference evidence="5 6" key="2">
    <citation type="journal article" date="2022" name="Mol. Biol. Evol.">
        <title>Comparative Genomics Reveals Insights into the Divergent Evolution of Astigmatic Mites and Household Pest Adaptations.</title>
        <authorList>
            <person name="Xiong Q."/>
            <person name="Wan A.T."/>
            <person name="Liu X."/>
            <person name="Fung C.S."/>
            <person name="Xiao X."/>
            <person name="Malainual N."/>
            <person name="Hou J."/>
            <person name="Wang L."/>
            <person name="Wang M."/>
            <person name="Yang K.Y."/>
            <person name="Cui Y."/>
            <person name="Leung E.L."/>
            <person name="Nong W."/>
            <person name="Shin S.K."/>
            <person name="Au S.W."/>
            <person name="Jeong K.Y."/>
            <person name="Chew F.T."/>
            <person name="Hui J.H."/>
            <person name="Leung T.F."/>
            <person name="Tungtrongchitr A."/>
            <person name="Zhong N."/>
            <person name="Liu Z."/>
            <person name="Tsui S.K."/>
        </authorList>
    </citation>
    <scope>NUCLEOTIDE SEQUENCE [LARGE SCALE GENOMIC DNA]</scope>
    <source>
        <strain evidence="5">Derp</strain>
    </source>
</reference>
<keyword evidence="4" id="KW-1133">Transmembrane helix</keyword>
<organism evidence="5 6">
    <name type="scientific">Dermatophagoides pteronyssinus</name>
    <name type="common">European house dust mite</name>
    <dbReference type="NCBI Taxonomy" id="6956"/>
    <lineage>
        <taxon>Eukaryota</taxon>
        <taxon>Metazoa</taxon>
        <taxon>Ecdysozoa</taxon>
        <taxon>Arthropoda</taxon>
        <taxon>Chelicerata</taxon>
        <taxon>Arachnida</taxon>
        <taxon>Acari</taxon>
        <taxon>Acariformes</taxon>
        <taxon>Sarcoptiformes</taxon>
        <taxon>Astigmata</taxon>
        <taxon>Psoroptidia</taxon>
        <taxon>Analgoidea</taxon>
        <taxon>Pyroglyphidae</taxon>
        <taxon>Dermatophagoidinae</taxon>
        <taxon>Dermatophagoides</taxon>
    </lineage>
</organism>
<keyword evidence="2" id="KW-0560">Oxidoreductase</keyword>
<keyword evidence="4" id="KW-0472">Membrane</keyword>
<feature type="transmembrane region" description="Helical" evidence="4">
    <location>
        <begin position="83"/>
        <end position="111"/>
    </location>
</feature>
<dbReference type="InterPro" id="IPR036291">
    <property type="entry name" value="NAD(P)-bd_dom_sf"/>
</dbReference>
<dbReference type="Pfam" id="PF00106">
    <property type="entry name" value="adh_short"/>
    <property type="match status" value="1"/>
</dbReference>
<reference evidence="5 6" key="1">
    <citation type="journal article" date="2018" name="J. Allergy Clin. Immunol.">
        <title>High-quality assembly of Dermatophagoides pteronyssinus genome and transcriptome reveals a wide range of novel allergens.</title>
        <authorList>
            <person name="Liu X.Y."/>
            <person name="Yang K.Y."/>
            <person name="Wang M.Q."/>
            <person name="Kwok J.S."/>
            <person name="Zeng X."/>
            <person name="Yang Z."/>
            <person name="Xiao X.J."/>
            <person name="Lau C.P."/>
            <person name="Li Y."/>
            <person name="Huang Z.M."/>
            <person name="Ba J.G."/>
            <person name="Yim A.K."/>
            <person name="Ouyang C.Y."/>
            <person name="Ngai S.M."/>
            <person name="Chan T.F."/>
            <person name="Leung E.L."/>
            <person name="Liu L."/>
            <person name="Liu Z.G."/>
            <person name="Tsui S.K."/>
        </authorList>
    </citation>
    <scope>NUCLEOTIDE SEQUENCE [LARGE SCALE GENOMIC DNA]</scope>
    <source>
        <strain evidence="5">Derp</strain>
    </source>
</reference>
<sequence>MANINTDNDTINSSNISSSSPLLSINLTRLDNLFNIGRNYSMIIDQYDDEQQQLQQQQQQQSSSIIITNDDDQQECPFYPPQWLIILFTISLIIFFMILIRFMQAIFTWFISPLIFGNMVKWNGGPNTWAIITGATDGLGLAYAKAMAEKGYCLLLLSRNQEKLDKVKQEILKQYQSCTDIRTLVVDFTQGHDSYDYIGEQIRSLPGSVHVLINNVGMSYKYPEYFTRILDGNKFITNIMNCNMVSVVRMTYLVLPLMEKQKSGIILNISSFSALFPSPLLTLYSASKIFMDYFSRGLYWEYRHRGIIIQSVVPYYVTTNMIRNPGVSFMIPNPDTFVRSALKTVGHEIRTYGFITHRILAFVREWNRFFIGFNFSTRLATRSLSNARKRCYQRKGLDHHV</sequence>
<protein>
    <recommendedName>
        <fullName evidence="7">Very-long-chain 3-oxoacyl-CoA reductase-like</fullName>
    </recommendedName>
</protein>
<comment type="similarity">
    <text evidence="1 3">Belongs to the short-chain dehydrogenases/reductases (SDR) family.</text>
</comment>
<dbReference type="EMBL" id="NJHN03000040">
    <property type="protein sequence ID" value="KAH9421508.1"/>
    <property type="molecule type" value="Genomic_DNA"/>
</dbReference>
<comment type="caution">
    <text evidence="5">The sequence shown here is derived from an EMBL/GenBank/DDBJ whole genome shotgun (WGS) entry which is preliminary data.</text>
</comment>
<gene>
    <name evidence="5" type="ORF">DERP_012240</name>
</gene>
<evidence type="ECO:0008006" key="7">
    <source>
        <dbReference type="Google" id="ProtNLM"/>
    </source>
</evidence>
<dbReference type="PANTHER" id="PTHR43899">
    <property type="entry name" value="RH59310P"/>
    <property type="match status" value="1"/>
</dbReference>
<dbReference type="Proteomes" id="UP000887458">
    <property type="component" value="Unassembled WGS sequence"/>
</dbReference>
<accession>A0ABQ8JFZ2</accession>
<evidence type="ECO:0000256" key="1">
    <source>
        <dbReference type="ARBA" id="ARBA00006484"/>
    </source>
</evidence>
<keyword evidence="4" id="KW-0812">Transmembrane</keyword>
<evidence type="ECO:0000256" key="3">
    <source>
        <dbReference type="RuleBase" id="RU000363"/>
    </source>
</evidence>
<dbReference type="PANTHER" id="PTHR43899:SF13">
    <property type="entry name" value="RH59310P"/>
    <property type="match status" value="1"/>
</dbReference>
<evidence type="ECO:0000313" key="5">
    <source>
        <dbReference type="EMBL" id="KAH9421508.1"/>
    </source>
</evidence>
<dbReference type="InterPro" id="IPR051019">
    <property type="entry name" value="VLCFA-Steroid_DH"/>
</dbReference>
<dbReference type="CDD" id="cd05356">
    <property type="entry name" value="17beta-HSD1_like_SDR_c"/>
    <property type="match status" value="1"/>
</dbReference>
<dbReference type="SUPFAM" id="SSF51735">
    <property type="entry name" value="NAD(P)-binding Rossmann-fold domains"/>
    <property type="match status" value="1"/>
</dbReference>